<evidence type="ECO:0000256" key="1">
    <source>
        <dbReference type="SAM" id="MobiDB-lite"/>
    </source>
</evidence>
<organism evidence="2">
    <name type="scientific">Streptomyces haneummycinicus</name>
    <dbReference type="NCBI Taxonomy" id="3074435"/>
    <lineage>
        <taxon>Bacteria</taxon>
        <taxon>Bacillati</taxon>
        <taxon>Actinomycetota</taxon>
        <taxon>Actinomycetes</taxon>
        <taxon>Kitasatosporales</taxon>
        <taxon>Streptomycetaceae</taxon>
        <taxon>Streptomyces</taxon>
    </lineage>
</organism>
<reference evidence="2" key="1">
    <citation type="submission" date="2024-06" db="EMBL/GenBank/DDBJ databases">
        <authorList>
            <consortium name="consrtm"/>
            <person name="Uemura M."/>
            <person name="Terahara T."/>
        </authorList>
    </citation>
    <scope>NUCLEOTIDE SEQUENCE</scope>
    <source>
        <strain evidence="2">KM77-8</strain>
    </source>
</reference>
<protein>
    <submittedName>
        <fullName evidence="2">Uncharacterized protein</fullName>
    </submittedName>
</protein>
<dbReference type="AlphaFoldDB" id="A0AAT9HW91"/>
<name>A0AAT9HW91_9ACTN</name>
<sequence length="73" mass="7662">MTDTPRSPRRRSQASWRSSRAGVTVTRYGSSEQSPTEWYIATQGTGAGRGAEGLPVPGESTVAAMCEPSCDGA</sequence>
<dbReference type="EMBL" id="AP035768">
    <property type="protein sequence ID" value="BFO21644.1"/>
    <property type="molecule type" value="Genomic_DNA"/>
</dbReference>
<proteinExistence type="predicted"/>
<accession>A0AAT9HW91</accession>
<evidence type="ECO:0000313" key="2">
    <source>
        <dbReference type="EMBL" id="BFO21644.1"/>
    </source>
</evidence>
<reference evidence="2" key="2">
    <citation type="submission" date="2024-07" db="EMBL/GenBank/DDBJ databases">
        <title>Streptomyces haneummycinica sp. nov., a new antibiotic-producing actinobacterium isolated from marine sediment.</title>
        <authorList>
            <person name="Uemura M."/>
            <person name="Hamada M."/>
            <person name="Hirano S."/>
            <person name="Kobayashi K."/>
            <person name="Ohshiro T."/>
            <person name="Kobayashi T."/>
            <person name="Terahara T."/>
        </authorList>
    </citation>
    <scope>NUCLEOTIDE SEQUENCE</scope>
    <source>
        <strain evidence="2">KM77-8</strain>
    </source>
</reference>
<feature type="region of interest" description="Disordered" evidence="1">
    <location>
        <begin position="1"/>
        <end position="34"/>
    </location>
</feature>
<gene>
    <name evidence="2" type="ORF">SHKM778_80320</name>
</gene>